<evidence type="ECO:0000313" key="3">
    <source>
        <dbReference type="EMBL" id="QEA32781.1"/>
    </source>
</evidence>
<keyword evidence="1" id="KW-1133">Transmembrane helix</keyword>
<dbReference type="InterPro" id="IPR036938">
    <property type="entry name" value="PAP2/HPO_sf"/>
</dbReference>
<name>A0AAE6M413_LEUCA</name>
<sequence>MQLTGNDGVNMITHETPKKGFQTTIGERNVLIILLGIGVLSLAVATFFDKNVTTTVMDQNSIFGNVFQNYADQGAGIVSFVAFEIIAWTIWRRVQENVLRYVVTAGALAFALNQMLAILQDMLSYTYSMFNNLSKGIPMGVANNTTAEKNYPEILRWGLAVVLTILLSTIFYNWIQSKSEANVSYLVTAALVGIVVVFVAQTTIGDMKSLWRRFRPYEMTTVSGQVMSEFTPWYHLNGINGHNSFPSGHTMSGWLFLYLTFFVPRGHVSLQKKMTIFGIAMGILTAMSRVRIGAHWLSDVTVSSIIVGLIIFMASRLLAAHFVEPTTDVLKQ</sequence>
<feature type="transmembrane region" description="Helical" evidence="1">
    <location>
        <begin position="73"/>
        <end position="91"/>
    </location>
</feature>
<feature type="domain" description="Phosphatidic acid phosphatase type 2/haloperoxidase" evidence="2">
    <location>
        <begin position="191"/>
        <end position="315"/>
    </location>
</feature>
<feature type="transmembrane region" description="Helical" evidence="1">
    <location>
        <begin position="154"/>
        <end position="175"/>
    </location>
</feature>
<feature type="transmembrane region" description="Helical" evidence="1">
    <location>
        <begin position="98"/>
        <end position="119"/>
    </location>
</feature>
<gene>
    <name evidence="3" type="ORF">FGL89_00825</name>
</gene>
<dbReference type="EMBL" id="CP042374">
    <property type="protein sequence ID" value="QEA32781.1"/>
    <property type="molecule type" value="Genomic_DNA"/>
</dbReference>
<proteinExistence type="predicted"/>
<dbReference type="RefSeq" id="WP_147000264.1">
    <property type="nucleotide sequence ID" value="NZ_CP042374.1"/>
</dbReference>
<feature type="transmembrane region" description="Helical" evidence="1">
    <location>
        <begin position="300"/>
        <end position="323"/>
    </location>
</feature>
<dbReference type="Proteomes" id="UP000321332">
    <property type="component" value="Chromosome"/>
</dbReference>
<keyword evidence="1" id="KW-0812">Transmembrane</keyword>
<feature type="transmembrane region" description="Helical" evidence="1">
    <location>
        <begin position="182"/>
        <end position="204"/>
    </location>
</feature>
<organism evidence="3 4">
    <name type="scientific">Leuconostoc carnosum</name>
    <dbReference type="NCBI Taxonomy" id="1252"/>
    <lineage>
        <taxon>Bacteria</taxon>
        <taxon>Bacillati</taxon>
        <taxon>Bacillota</taxon>
        <taxon>Bacilli</taxon>
        <taxon>Lactobacillales</taxon>
        <taxon>Lactobacillaceae</taxon>
        <taxon>Leuconostoc</taxon>
    </lineage>
</organism>
<dbReference type="SUPFAM" id="SSF48317">
    <property type="entry name" value="Acid phosphatase/Vanadium-dependent haloperoxidase"/>
    <property type="match status" value="1"/>
</dbReference>
<dbReference type="CDD" id="cd03396">
    <property type="entry name" value="PAP2_like_6"/>
    <property type="match status" value="1"/>
</dbReference>
<accession>A0AAE6M413</accession>
<dbReference type="AlphaFoldDB" id="A0AAE6M413"/>
<dbReference type="Gene3D" id="1.20.144.10">
    <property type="entry name" value="Phosphatidic acid phosphatase type 2/haloperoxidase"/>
    <property type="match status" value="1"/>
</dbReference>
<dbReference type="Pfam" id="PF01569">
    <property type="entry name" value="PAP2"/>
    <property type="match status" value="1"/>
</dbReference>
<keyword evidence="1" id="KW-0472">Membrane</keyword>
<evidence type="ECO:0000259" key="2">
    <source>
        <dbReference type="SMART" id="SM00014"/>
    </source>
</evidence>
<dbReference type="GeneID" id="61186263"/>
<feature type="transmembrane region" description="Helical" evidence="1">
    <location>
        <begin position="245"/>
        <end position="263"/>
    </location>
</feature>
<reference evidence="3 4" key="1">
    <citation type="submission" date="2019-06" db="EMBL/GenBank/DDBJ databases">
        <title>Genome analyses of bacteria isolated from kimchi.</title>
        <authorList>
            <person name="Lee S."/>
            <person name="Ahn S."/>
            <person name="Roh S."/>
        </authorList>
    </citation>
    <scope>NUCLEOTIDE SEQUENCE [LARGE SCALE GENOMIC DNA]</scope>
    <source>
        <strain evidence="3 4">CBA3620</strain>
    </source>
</reference>
<dbReference type="SMART" id="SM00014">
    <property type="entry name" value="acidPPc"/>
    <property type="match status" value="1"/>
</dbReference>
<evidence type="ECO:0000256" key="1">
    <source>
        <dbReference type="SAM" id="Phobius"/>
    </source>
</evidence>
<dbReference type="InterPro" id="IPR000326">
    <property type="entry name" value="PAP2/HPO"/>
</dbReference>
<feature type="transmembrane region" description="Helical" evidence="1">
    <location>
        <begin position="29"/>
        <end position="48"/>
    </location>
</feature>
<evidence type="ECO:0000313" key="4">
    <source>
        <dbReference type="Proteomes" id="UP000321332"/>
    </source>
</evidence>
<protein>
    <submittedName>
        <fullName evidence="3">Phosphatase PAP2 family protein</fullName>
    </submittedName>
</protein>